<keyword evidence="6 9" id="KW-0227">DNA damage</keyword>
<gene>
    <name evidence="12" type="ORF">EQM06_12720</name>
</gene>
<comment type="catalytic activity">
    <reaction evidence="1 9">
        <text>a 4-O-methyl-thymidine in DNA + L-cysteinyl-[protein] = a thymidine in DNA + S-methyl-L-cysteinyl-[protein]</text>
        <dbReference type="Rhea" id="RHEA:53428"/>
        <dbReference type="Rhea" id="RHEA-COMP:10131"/>
        <dbReference type="Rhea" id="RHEA-COMP:10132"/>
        <dbReference type="Rhea" id="RHEA-COMP:13555"/>
        <dbReference type="Rhea" id="RHEA-COMP:13556"/>
        <dbReference type="ChEBI" id="CHEBI:29950"/>
        <dbReference type="ChEBI" id="CHEBI:82612"/>
        <dbReference type="ChEBI" id="CHEBI:137386"/>
        <dbReference type="ChEBI" id="CHEBI:137387"/>
        <dbReference type="EC" id="2.1.1.63"/>
    </reaction>
</comment>
<dbReference type="GO" id="GO:0005737">
    <property type="term" value="C:cytoplasm"/>
    <property type="evidence" value="ECO:0007669"/>
    <property type="project" value="UniProtKB-SubCell"/>
</dbReference>
<proteinExistence type="inferred from homology"/>
<dbReference type="Gene3D" id="1.10.10.10">
    <property type="entry name" value="Winged helix-like DNA-binding domain superfamily/Winged helix DNA-binding domain"/>
    <property type="match status" value="1"/>
</dbReference>
<comment type="catalytic activity">
    <reaction evidence="8 9">
        <text>a 6-O-methyl-2'-deoxyguanosine in DNA + L-cysteinyl-[protein] = S-methyl-L-cysteinyl-[protein] + a 2'-deoxyguanosine in DNA</text>
        <dbReference type="Rhea" id="RHEA:24000"/>
        <dbReference type="Rhea" id="RHEA-COMP:10131"/>
        <dbReference type="Rhea" id="RHEA-COMP:10132"/>
        <dbReference type="Rhea" id="RHEA-COMP:11367"/>
        <dbReference type="Rhea" id="RHEA-COMP:11368"/>
        <dbReference type="ChEBI" id="CHEBI:29950"/>
        <dbReference type="ChEBI" id="CHEBI:82612"/>
        <dbReference type="ChEBI" id="CHEBI:85445"/>
        <dbReference type="ChEBI" id="CHEBI:85448"/>
        <dbReference type="EC" id="2.1.1.63"/>
    </reaction>
</comment>
<keyword evidence="4 9" id="KW-0489">Methyltransferase</keyword>
<dbReference type="KEGG" id="amij:EQM06_12720"/>
<dbReference type="InterPro" id="IPR023546">
    <property type="entry name" value="MGMT"/>
</dbReference>
<keyword evidence="7 9" id="KW-0234">DNA repair</keyword>
<dbReference type="Gene3D" id="3.30.160.70">
    <property type="entry name" value="Methylated DNA-protein cysteine methyltransferase domain"/>
    <property type="match status" value="1"/>
</dbReference>
<dbReference type="CDD" id="cd06445">
    <property type="entry name" value="ATase"/>
    <property type="match status" value="1"/>
</dbReference>
<evidence type="ECO:0000256" key="4">
    <source>
        <dbReference type="ARBA" id="ARBA00022603"/>
    </source>
</evidence>
<comment type="similarity">
    <text evidence="2 9">Belongs to the MGMT family.</text>
</comment>
<dbReference type="Proteomes" id="UP000287601">
    <property type="component" value="Chromosome"/>
</dbReference>
<feature type="active site" description="Nucleophile; methyl group acceptor" evidence="9">
    <location>
        <position position="130"/>
    </location>
</feature>
<comment type="miscellaneous">
    <text evidence="9">This enzyme catalyzes only one turnover and therefore is not strictly catalytic. According to one definition, an enzyme is a biocatalyst that acts repeatedly and over many reaction cycles.</text>
</comment>
<dbReference type="SUPFAM" id="SSF53155">
    <property type="entry name" value="Methylated DNA-protein cysteine methyltransferase domain"/>
    <property type="match status" value="1"/>
</dbReference>
<keyword evidence="13" id="KW-1185">Reference proteome</keyword>
<feature type="domain" description="Methylated-DNA-[protein]-cysteine S-methyltransferase DNA binding" evidence="10">
    <location>
        <begin position="79"/>
        <end position="159"/>
    </location>
</feature>
<evidence type="ECO:0000256" key="5">
    <source>
        <dbReference type="ARBA" id="ARBA00022679"/>
    </source>
</evidence>
<reference evidence="12 13" key="1">
    <citation type="submission" date="2019-01" db="EMBL/GenBank/DDBJ databases">
        <title>Draft genomes of a novel of Aminipila strains.</title>
        <authorList>
            <person name="Ma S."/>
        </authorList>
    </citation>
    <scope>NUCLEOTIDE SEQUENCE [LARGE SCALE GENOMIC DNA]</scope>
    <source>
        <strain evidence="13">JN-39</strain>
    </source>
</reference>
<dbReference type="Pfam" id="PF02870">
    <property type="entry name" value="Methyltransf_1N"/>
    <property type="match status" value="1"/>
</dbReference>
<dbReference type="InterPro" id="IPR036631">
    <property type="entry name" value="MGMT_N_sf"/>
</dbReference>
<sequence>MKKIWYYSTLLGKIGIAEENHEITDLIFESPEIKNKKHLKESIAEEETELLKKAAVQLHEYLTGRRREFDLPLNPAGTAFQKKDWKALQTIPYGQTVSYGEIAKQIGCPKGARAVGLANNRNPIPVFIPCHRVIGADGRLVGYGGGIDKKVKLLEIEGIGVKDGKME</sequence>
<evidence type="ECO:0000256" key="6">
    <source>
        <dbReference type="ARBA" id="ARBA00022763"/>
    </source>
</evidence>
<dbReference type="RefSeq" id="WP_128746722.1">
    <property type="nucleotide sequence ID" value="NZ_CP035281.1"/>
</dbReference>
<dbReference type="InterPro" id="IPR008332">
    <property type="entry name" value="MethylG_MeTrfase_N"/>
</dbReference>
<dbReference type="GO" id="GO:0006307">
    <property type="term" value="P:DNA alkylation repair"/>
    <property type="evidence" value="ECO:0007669"/>
    <property type="project" value="UniProtKB-UniRule"/>
</dbReference>
<comment type="function">
    <text evidence="9">Involved in the cellular defense against the biological effects of O6-methylguanine (O6-MeG) and O4-methylthymine (O4-MeT) in DNA. Repairs the methylated nucleobase in DNA by stoichiometrically transferring the methyl group to a cysteine residue in the enzyme. This is a suicide reaction: the enzyme is irreversibly inactivated.</text>
</comment>
<dbReference type="Pfam" id="PF01035">
    <property type="entry name" value="DNA_binding_1"/>
    <property type="match status" value="1"/>
</dbReference>
<dbReference type="PANTHER" id="PTHR10815:SF5">
    <property type="entry name" value="METHYLATED-DNA--PROTEIN-CYSTEINE METHYLTRANSFERASE"/>
    <property type="match status" value="1"/>
</dbReference>
<dbReference type="AlphaFoldDB" id="A0A410PYR2"/>
<dbReference type="OrthoDB" id="9802228at2"/>
<accession>A0A410PYR2</accession>
<evidence type="ECO:0000256" key="3">
    <source>
        <dbReference type="ARBA" id="ARBA00022490"/>
    </source>
</evidence>
<evidence type="ECO:0000256" key="2">
    <source>
        <dbReference type="ARBA" id="ARBA00008711"/>
    </source>
</evidence>
<evidence type="ECO:0000313" key="12">
    <source>
        <dbReference type="EMBL" id="QAT44015.1"/>
    </source>
</evidence>
<dbReference type="HAMAP" id="MF_00772">
    <property type="entry name" value="OGT"/>
    <property type="match status" value="1"/>
</dbReference>
<keyword evidence="5 9" id="KW-0808">Transferase</keyword>
<dbReference type="PROSITE" id="PS00374">
    <property type="entry name" value="MGMT"/>
    <property type="match status" value="1"/>
</dbReference>
<dbReference type="NCBIfam" id="TIGR00589">
    <property type="entry name" value="ogt"/>
    <property type="match status" value="1"/>
</dbReference>
<dbReference type="EC" id="2.1.1.63" evidence="9"/>
<name>A0A410PYR2_9FIRM</name>
<dbReference type="PANTHER" id="PTHR10815">
    <property type="entry name" value="METHYLATED-DNA--PROTEIN-CYSTEINE METHYLTRANSFERASE"/>
    <property type="match status" value="1"/>
</dbReference>
<comment type="subcellular location">
    <subcellularLocation>
        <location evidence="9">Cytoplasm</location>
    </subcellularLocation>
</comment>
<evidence type="ECO:0000256" key="7">
    <source>
        <dbReference type="ARBA" id="ARBA00023204"/>
    </source>
</evidence>
<dbReference type="EMBL" id="CP035281">
    <property type="protein sequence ID" value="QAT44015.1"/>
    <property type="molecule type" value="Genomic_DNA"/>
</dbReference>
<evidence type="ECO:0000259" key="11">
    <source>
        <dbReference type="Pfam" id="PF02870"/>
    </source>
</evidence>
<protein>
    <recommendedName>
        <fullName evidence="9">Methylated-DNA--protein-cysteine methyltransferase</fullName>
        <ecNumber evidence="9">2.1.1.63</ecNumber>
    </recommendedName>
    <alternativeName>
        <fullName evidence="9">6-O-methylguanine-DNA methyltransferase</fullName>
        <shortName evidence="9">MGMT</shortName>
    </alternativeName>
    <alternativeName>
        <fullName evidence="9">O-6-methylguanine-DNA-alkyltransferase</fullName>
    </alternativeName>
</protein>
<evidence type="ECO:0000259" key="10">
    <source>
        <dbReference type="Pfam" id="PF01035"/>
    </source>
</evidence>
<evidence type="ECO:0000256" key="9">
    <source>
        <dbReference type="HAMAP-Rule" id="MF_00772"/>
    </source>
</evidence>
<dbReference type="FunFam" id="1.10.10.10:FF:000214">
    <property type="entry name" value="Methylated-DNA--protein-cysteine methyltransferase"/>
    <property type="match status" value="1"/>
</dbReference>
<dbReference type="InterPro" id="IPR001497">
    <property type="entry name" value="MethylDNA_cys_MeTrfase_AS"/>
</dbReference>
<evidence type="ECO:0000256" key="8">
    <source>
        <dbReference type="ARBA" id="ARBA00049348"/>
    </source>
</evidence>
<dbReference type="SUPFAM" id="SSF46767">
    <property type="entry name" value="Methylated DNA-protein cysteine methyltransferase, C-terminal domain"/>
    <property type="match status" value="1"/>
</dbReference>
<evidence type="ECO:0000256" key="1">
    <source>
        <dbReference type="ARBA" id="ARBA00001286"/>
    </source>
</evidence>
<dbReference type="InterPro" id="IPR036217">
    <property type="entry name" value="MethylDNA_cys_MeTrfase_DNAb"/>
</dbReference>
<keyword evidence="3 9" id="KW-0963">Cytoplasm</keyword>
<dbReference type="InterPro" id="IPR014048">
    <property type="entry name" value="MethylDNA_cys_MeTrfase_DNA-bd"/>
</dbReference>
<feature type="domain" description="Methylguanine DNA methyltransferase ribonuclease-like" evidence="11">
    <location>
        <begin position="6"/>
        <end position="74"/>
    </location>
</feature>
<dbReference type="InterPro" id="IPR036388">
    <property type="entry name" value="WH-like_DNA-bd_sf"/>
</dbReference>
<dbReference type="GO" id="GO:0032259">
    <property type="term" value="P:methylation"/>
    <property type="evidence" value="ECO:0007669"/>
    <property type="project" value="UniProtKB-KW"/>
</dbReference>
<dbReference type="GO" id="GO:0003908">
    <property type="term" value="F:methylated-DNA-[protein]-cysteine S-methyltransferase activity"/>
    <property type="evidence" value="ECO:0007669"/>
    <property type="project" value="UniProtKB-UniRule"/>
</dbReference>
<evidence type="ECO:0000313" key="13">
    <source>
        <dbReference type="Proteomes" id="UP000287601"/>
    </source>
</evidence>
<organism evidence="12 13">
    <name type="scientific">Aminipila luticellarii</name>
    <dbReference type="NCBI Taxonomy" id="2507160"/>
    <lineage>
        <taxon>Bacteria</taxon>
        <taxon>Bacillati</taxon>
        <taxon>Bacillota</taxon>
        <taxon>Clostridia</taxon>
        <taxon>Peptostreptococcales</taxon>
        <taxon>Anaerovoracaceae</taxon>
        <taxon>Aminipila</taxon>
    </lineage>
</organism>